<dbReference type="Proteomes" id="UP000613743">
    <property type="component" value="Unassembled WGS sequence"/>
</dbReference>
<evidence type="ECO:0000313" key="2">
    <source>
        <dbReference type="EMBL" id="GGI67399.1"/>
    </source>
</evidence>
<protein>
    <submittedName>
        <fullName evidence="2">Uncharacterized protein</fullName>
    </submittedName>
</protein>
<feature type="region of interest" description="Disordered" evidence="1">
    <location>
        <begin position="245"/>
        <end position="272"/>
    </location>
</feature>
<accession>A0A917N5I9</accession>
<evidence type="ECO:0000313" key="3">
    <source>
        <dbReference type="Proteomes" id="UP000613743"/>
    </source>
</evidence>
<gene>
    <name evidence="2" type="ORF">GCM10009332_00660</name>
</gene>
<feature type="compositionally biased region" description="Polar residues" evidence="1">
    <location>
        <begin position="248"/>
        <end position="272"/>
    </location>
</feature>
<name>A0A917N5I9_9GAMM</name>
<sequence>MEPLNPIHALTNLLGQSKTSLRSSVLGIRETTSPVQIPVFVKFSNQQPILQINQQTLQFSIVNQANVSSLAHANQHLLKVTQNKNTKGSKNDSNRYELVGVNEPKILPLPNAIKKLAQVNHVSIQSLESLAARKHGYPLPDVDIKNGVLNFDKGSSIKIDSHAQLNNGKYLARITFASNRLNLELSPIAGRSEIQLLPTAQSTHTIENQQGQALSRENKLKRLITVSDGYAQLFAKLERSGIPEKTNNKTVQATDANTKASPHSATKNSPSQTEIYQVLKNFGDDQESEAIQKPASNQSSQSLTHRLLRYLPSLSPDLLTQLASPASVKQRLHQYSSIHLAEQLHLTQITPSNNLHPITLLFQLLLGQQALTQSLPVSSQLIQYLRQVQQASQIPSPLLEQLQQSGTLETINRLASGLQIFQQTSLENQHQWYFAAPYQFNQNHEQLEGMYEQSSHEDADERPPQWKLQLKFNLQSSPLLVIAHKRQESLELHFHCESPLLLSKISLFTEGLIKKFSEVNINISQIYTHETKVPPTILPGDHYLVHTEA</sequence>
<organism evidence="2 3">
    <name type="scientific">Shewanella gelidii</name>
    <dbReference type="NCBI Taxonomy" id="1642821"/>
    <lineage>
        <taxon>Bacteria</taxon>
        <taxon>Pseudomonadati</taxon>
        <taxon>Pseudomonadota</taxon>
        <taxon>Gammaproteobacteria</taxon>
        <taxon>Alteromonadales</taxon>
        <taxon>Shewanellaceae</taxon>
        <taxon>Shewanella</taxon>
    </lineage>
</organism>
<keyword evidence="3" id="KW-1185">Reference proteome</keyword>
<comment type="caution">
    <text evidence="2">The sequence shown here is derived from an EMBL/GenBank/DDBJ whole genome shotgun (WGS) entry which is preliminary data.</text>
</comment>
<dbReference type="EMBL" id="BMPZ01000001">
    <property type="protein sequence ID" value="GGI67399.1"/>
    <property type="molecule type" value="Genomic_DNA"/>
</dbReference>
<proteinExistence type="predicted"/>
<dbReference type="RefSeq" id="WP_188916712.1">
    <property type="nucleotide sequence ID" value="NZ_BMPZ01000001.1"/>
</dbReference>
<evidence type="ECO:0000256" key="1">
    <source>
        <dbReference type="SAM" id="MobiDB-lite"/>
    </source>
</evidence>
<reference evidence="2" key="2">
    <citation type="submission" date="2020-09" db="EMBL/GenBank/DDBJ databases">
        <authorList>
            <person name="Sun Q."/>
            <person name="Ohkuma M."/>
        </authorList>
    </citation>
    <scope>NUCLEOTIDE SEQUENCE</scope>
    <source>
        <strain evidence="2">JCM 30804</strain>
    </source>
</reference>
<dbReference type="AlphaFoldDB" id="A0A917N5I9"/>
<reference evidence="2" key="1">
    <citation type="journal article" date="2014" name="Int. J. Syst. Evol. Microbiol.">
        <title>Complete genome sequence of Corynebacterium casei LMG S-19264T (=DSM 44701T), isolated from a smear-ripened cheese.</title>
        <authorList>
            <consortium name="US DOE Joint Genome Institute (JGI-PGF)"/>
            <person name="Walter F."/>
            <person name="Albersmeier A."/>
            <person name="Kalinowski J."/>
            <person name="Ruckert C."/>
        </authorList>
    </citation>
    <scope>NUCLEOTIDE SEQUENCE</scope>
    <source>
        <strain evidence="2">JCM 30804</strain>
    </source>
</reference>